<gene>
    <name evidence="2" type="ORF">BCR35DRAFT_328908</name>
</gene>
<feature type="compositionally biased region" description="Low complexity" evidence="1">
    <location>
        <begin position="38"/>
        <end position="50"/>
    </location>
</feature>
<name>A0A1Y2G263_9BASI</name>
<protein>
    <submittedName>
        <fullName evidence="2">Uncharacterized protein</fullName>
    </submittedName>
</protein>
<feature type="compositionally biased region" description="Low complexity" evidence="1">
    <location>
        <begin position="203"/>
        <end position="223"/>
    </location>
</feature>
<dbReference type="Proteomes" id="UP000193467">
    <property type="component" value="Unassembled WGS sequence"/>
</dbReference>
<evidence type="ECO:0000313" key="2">
    <source>
        <dbReference type="EMBL" id="ORY90278.1"/>
    </source>
</evidence>
<evidence type="ECO:0000313" key="3">
    <source>
        <dbReference type="Proteomes" id="UP000193467"/>
    </source>
</evidence>
<feature type="compositionally biased region" description="Basic and acidic residues" evidence="1">
    <location>
        <begin position="56"/>
        <end position="72"/>
    </location>
</feature>
<sequence length="432" mass="46881">MGKRESLQLWSTSPTVPAFVAVPSQPRPQLSTYPSPAHQHTQQQPPYYTQEQHLTPAEKEKQDYYGEQDHWADAPSYPAQAHQGGGEFGSGRKAAPAALTILQPPRATFSEAPATPSSPAALAFGDEASSVRGREARHRANKSMDWSRFSILVKEKERKGEKSSEWLESKQSTWRKYHKLGWLGAIVVIAAVAGFNGENENKTSTASGNSSSATNAGSSSHTSSVQITSSSAATRIVATTSSSSAAAVTSSSAVEEADQEQATSTTARVTTTTRAAAAKTVETTTTTARAVKTAEASTTSASVKASSTTSAKGSAATAEDRLRKRFFNPVRIDYVAIPGEEEKETLFKRAEWEKIVWSSPKEEGSAKAKRSTGGWEETEMMFGLGEEEAQEQENAQTLEKRDWRSIEFSRPADADAEVGLKRHLSHRRHQRM</sequence>
<proteinExistence type="predicted"/>
<feature type="compositionally biased region" description="Low complexity" evidence="1">
    <location>
        <begin position="245"/>
        <end position="254"/>
    </location>
</feature>
<accession>A0A1Y2G263</accession>
<organism evidence="2 3">
    <name type="scientific">Leucosporidium creatinivorum</name>
    <dbReference type="NCBI Taxonomy" id="106004"/>
    <lineage>
        <taxon>Eukaryota</taxon>
        <taxon>Fungi</taxon>
        <taxon>Dikarya</taxon>
        <taxon>Basidiomycota</taxon>
        <taxon>Pucciniomycotina</taxon>
        <taxon>Microbotryomycetes</taxon>
        <taxon>Leucosporidiales</taxon>
        <taxon>Leucosporidium</taxon>
    </lineage>
</organism>
<feature type="region of interest" description="Disordered" evidence="1">
    <location>
        <begin position="245"/>
        <end position="270"/>
    </location>
</feature>
<feature type="region of interest" description="Disordered" evidence="1">
    <location>
        <begin position="1"/>
        <end position="93"/>
    </location>
</feature>
<evidence type="ECO:0000256" key="1">
    <source>
        <dbReference type="SAM" id="MobiDB-lite"/>
    </source>
</evidence>
<dbReference type="InParanoid" id="A0A1Y2G263"/>
<comment type="caution">
    <text evidence="2">The sequence shown here is derived from an EMBL/GenBank/DDBJ whole genome shotgun (WGS) entry which is preliminary data.</text>
</comment>
<reference evidence="2 3" key="1">
    <citation type="submission" date="2016-07" db="EMBL/GenBank/DDBJ databases">
        <title>Pervasive Adenine N6-methylation of Active Genes in Fungi.</title>
        <authorList>
            <consortium name="DOE Joint Genome Institute"/>
            <person name="Mondo S.J."/>
            <person name="Dannebaum R.O."/>
            <person name="Kuo R.C."/>
            <person name="Labutti K."/>
            <person name="Haridas S."/>
            <person name="Kuo A."/>
            <person name="Salamov A."/>
            <person name="Ahrendt S.R."/>
            <person name="Lipzen A."/>
            <person name="Sullivan W."/>
            <person name="Andreopoulos W.B."/>
            <person name="Clum A."/>
            <person name="Lindquist E."/>
            <person name="Daum C."/>
            <person name="Ramamoorthy G.K."/>
            <person name="Gryganskyi A."/>
            <person name="Culley D."/>
            <person name="Magnuson J.K."/>
            <person name="James T.Y."/>
            <person name="O'Malley M.A."/>
            <person name="Stajich J.E."/>
            <person name="Spatafora J.W."/>
            <person name="Visel A."/>
            <person name="Grigoriev I.V."/>
        </authorList>
    </citation>
    <scope>NUCLEOTIDE SEQUENCE [LARGE SCALE GENOMIC DNA]</scope>
    <source>
        <strain evidence="2 3">62-1032</strain>
    </source>
</reference>
<feature type="region of interest" description="Disordered" evidence="1">
    <location>
        <begin position="292"/>
        <end position="317"/>
    </location>
</feature>
<dbReference type="EMBL" id="MCGR01000004">
    <property type="protein sequence ID" value="ORY90278.1"/>
    <property type="molecule type" value="Genomic_DNA"/>
</dbReference>
<dbReference type="AlphaFoldDB" id="A0A1Y2G263"/>
<keyword evidence="3" id="KW-1185">Reference proteome</keyword>
<feature type="region of interest" description="Disordered" evidence="1">
    <location>
        <begin position="200"/>
        <end position="223"/>
    </location>
</feature>